<accession>A0A0E9QLG0</accession>
<reference evidence="1" key="2">
    <citation type="journal article" date="2015" name="Fish Shellfish Immunol.">
        <title>Early steps in the European eel (Anguilla anguilla)-Vibrio vulnificus interaction in the gills: Role of the RtxA13 toxin.</title>
        <authorList>
            <person name="Callol A."/>
            <person name="Pajuelo D."/>
            <person name="Ebbesson L."/>
            <person name="Teles M."/>
            <person name="MacKenzie S."/>
            <person name="Amaro C."/>
        </authorList>
    </citation>
    <scope>NUCLEOTIDE SEQUENCE</scope>
</reference>
<organism evidence="1">
    <name type="scientific">Anguilla anguilla</name>
    <name type="common">European freshwater eel</name>
    <name type="synonym">Muraena anguilla</name>
    <dbReference type="NCBI Taxonomy" id="7936"/>
    <lineage>
        <taxon>Eukaryota</taxon>
        <taxon>Metazoa</taxon>
        <taxon>Chordata</taxon>
        <taxon>Craniata</taxon>
        <taxon>Vertebrata</taxon>
        <taxon>Euteleostomi</taxon>
        <taxon>Actinopterygii</taxon>
        <taxon>Neopterygii</taxon>
        <taxon>Teleostei</taxon>
        <taxon>Anguilliformes</taxon>
        <taxon>Anguillidae</taxon>
        <taxon>Anguilla</taxon>
    </lineage>
</organism>
<dbReference type="EMBL" id="GBXM01091377">
    <property type="protein sequence ID" value="JAH17200.1"/>
    <property type="molecule type" value="Transcribed_RNA"/>
</dbReference>
<proteinExistence type="predicted"/>
<sequence>MGQPELKPHWPVWSLKPYWSAGMMSAG</sequence>
<name>A0A0E9QLG0_ANGAN</name>
<evidence type="ECO:0000313" key="1">
    <source>
        <dbReference type="EMBL" id="JAH17200.1"/>
    </source>
</evidence>
<reference evidence="1" key="1">
    <citation type="submission" date="2014-11" db="EMBL/GenBank/DDBJ databases">
        <authorList>
            <person name="Amaro Gonzalez C."/>
        </authorList>
    </citation>
    <scope>NUCLEOTIDE SEQUENCE</scope>
</reference>
<protein>
    <submittedName>
        <fullName evidence="1">Uncharacterized protein</fullName>
    </submittedName>
</protein>
<dbReference type="AlphaFoldDB" id="A0A0E9QLG0"/>